<dbReference type="PANTHER" id="PTHR33393:SF12">
    <property type="entry name" value="CAPSULE BIOSYNTHESIS PROTEIN CAPA"/>
    <property type="match status" value="1"/>
</dbReference>
<evidence type="ECO:0000313" key="3">
    <source>
        <dbReference type="EMBL" id="RFM24017.1"/>
    </source>
</evidence>
<protein>
    <submittedName>
        <fullName evidence="3">CapA family protein</fullName>
    </submittedName>
</protein>
<dbReference type="CDD" id="cd07381">
    <property type="entry name" value="MPP_CapA"/>
    <property type="match status" value="1"/>
</dbReference>
<dbReference type="InterPro" id="IPR029052">
    <property type="entry name" value="Metallo-depent_PP-like"/>
</dbReference>
<dbReference type="Pfam" id="PF09587">
    <property type="entry name" value="PGA_cap"/>
    <property type="match status" value="1"/>
</dbReference>
<evidence type="ECO:0000256" key="1">
    <source>
        <dbReference type="ARBA" id="ARBA00005662"/>
    </source>
</evidence>
<evidence type="ECO:0000313" key="4">
    <source>
        <dbReference type="Proteomes" id="UP000266389"/>
    </source>
</evidence>
<dbReference type="InterPro" id="IPR019079">
    <property type="entry name" value="Capsule_synth_CapA"/>
</dbReference>
<evidence type="ECO:0000259" key="2">
    <source>
        <dbReference type="SMART" id="SM00854"/>
    </source>
</evidence>
<reference evidence="3 4" key="1">
    <citation type="journal article" date="2011" name="ISME J.">
        <title>Community ecology of hot spring cyanobacterial mats: predominant populations and their functional potential.</title>
        <authorList>
            <person name="Klatt C.G."/>
            <person name="Wood J.M."/>
            <person name="Rusch D.B."/>
            <person name="Bateson M.M."/>
            <person name="Hamamura N."/>
            <person name="Heidelberg J.F."/>
            <person name="Grossman A.R."/>
            <person name="Bhaya D."/>
            <person name="Cohan F.M."/>
            <person name="Kuhl M."/>
            <person name="Bryant D.A."/>
            <person name="Ward D.M."/>
        </authorList>
    </citation>
    <scope>NUCLEOTIDE SEQUENCE [LARGE SCALE GENOMIC DNA]</scope>
    <source>
        <strain evidence="3">OS</strain>
    </source>
</reference>
<feature type="domain" description="Capsule synthesis protein CapA" evidence="2">
    <location>
        <begin position="34"/>
        <end position="286"/>
    </location>
</feature>
<dbReference type="PANTHER" id="PTHR33393">
    <property type="entry name" value="POLYGLUTAMINE SYNTHESIS ACCESSORY PROTEIN RV0574C-RELATED"/>
    <property type="match status" value="1"/>
</dbReference>
<dbReference type="Gene3D" id="3.60.21.10">
    <property type="match status" value="1"/>
</dbReference>
<proteinExistence type="inferred from homology"/>
<dbReference type="Proteomes" id="UP000266389">
    <property type="component" value="Unassembled WGS sequence"/>
</dbReference>
<comment type="caution">
    <text evidence="3">The sequence shown here is derived from an EMBL/GenBank/DDBJ whole genome shotgun (WGS) entry which is preliminary data.</text>
</comment>
<dbReference type="SMART" id="SM00854">
    <property type="entry name" value="PGA_cap"/>
    <property type="match status" value="1"/>
</dbReference>
<dbReference type="InterPro" id="IPR052169">
    <property type="entry name" value="CW_Biosynth-Accessory"/>
</dbReference>
<accession>A0A395LZS7</accession>
<dbReference type="SUPFAM" id="SSF56300">
    <property type="entry name" value="Metallo-dependent phosphatases"/>
    <property type="match status" value="1"/>
</dbReference>
<organism evidence="3 4">
    <name type="scientific">Candidatus Thermochlorobacter aerophilus</name>
    <dbReference type="NCBI Taxonomy" id="1868324"/>
    <lineage>
        <taxon>Bacteria</taxon>
        <taxon>Pseudomonadati</taxon>
        <taxon>Chlorobiota</taxon>
        <taxon>Chlorobiia</taxon>
        <taxon>Chlorobiales</taxon>
        <taxon>Candidatus Thermochlorobacteriaceae</taxon>
        <taxon>Candidatus Thermochlorobacter</taxon>
    </lineage>
</organism>
<dbReference type="EMBL" id="PHFL01000049">
    <property type="protein sequence ID" value="RFM24017.1"/>
    <property type="molecule type" value="Genomic_DNA"/>
</dbReference>
<dbReference type="AlphaFoldDB" id="A0A395LZS7"/>
<gene>
    <name evidence="3" type="ORF">D0433_07920</name>
</gene>
<name>A0A395LZS7_9BACT</name>
<comment type="similarity">
    <text evidence="1">Belongs to the CapA family.</text>
</comment>
<sequence>MVAGFIRNCGTATVALCLCVASLGTDLMAQTRIVIAAVGDLMCHESQIKEAWHDSLYVFDSCYSVIAPLLSDADIVTGNLETVHAGKAQIFTGYPRFNTPDEYSLAARRAGFNFLTTANNHAYDRADIGIIRTLHVLDSLGLAHTGTSPVNDERAKPKLFNIRGIKLGWLAYTTFCNDSIPPAHRKMLNLYDTTHIKEDIAWLRSLPDSLRPDKILLSLHWGYEYELEPRNEQRERAKWLCQAGIDYILGSHPHVVQPTERLTVVREGVAHECFVIYSMGNFLSGQRTLPRPMGIVVYLTLEKDTLNQVKLLSTEYVLTYVHLSKQIVGKKPKVSVRTKRQILPLAEWCEGEKAKLLPVSVVQDMKKMKQEVEARFQKADPLFKPRRTELPMKF</sequence>